<dbReference type="AlphaFoldDB" id="A9UQD2"/>
<evidence type="ECO:0000256" key="2">
    <source>
        <dbReference type="ARBA" id="ARBA00022679"/>
    </source>
</evidence>
<evidence type="ECO:0000256" key="1">
    <source>
        <dbReference type="ARBA" id="ARBA00010995"/>
    </source>
</evidence>
<evidence type="ECO:0000256" key="5">
    <source>
        <dbReference type="ARBA" id="ARBA00023027"/>
    </source>
</evidence>
<name>A9UQD2_MONBE</name>
<dbReference type="PANTHER" id="PTHR20275">
    <property type="entry name" value="NAD KINASE"/>
    <property type="match status" value="1"/>
</dbReference>
<keyword evidence="5" id="KW-0520">NAD</keyword>
<dbReference type="GO" id="GO:0006741">
    <property type="term" value="P:NADP+ biosynthetic process"/>
    <property type="evidence" value="ECO:0007669"/>
    <property type="project" value="InterPro"/>
</dbReference>
<evidence type="ECO:0000256" key="3">
    <source>
        <dbReference type="ARBA" id="ARBA00022777"/>
    </source>
</evidence>
<dbReference type="GeneID" id="5887894"/>
<dbReference type="Pfam" id="PF20143">
    <property type="entry name" value="NAD_kinase_C"/>
    <property type="match status" value="1"/>
</dbReference>
<evidence type="ECO:0000256" key="4">
    <source>
        <dbReference type="ARBA" id="ARBA00022857"/>
    </source>
</evidence>
<evidence type="ECO:0000313" key="6">
    <source>
        <dbReference type="EMBL" id="EDQ93025.1"/>
    </source>
</evidence>
<reference evidence="6 7" key="1">
    <citation type="journal article" date="2008" name="Nature">
        <title>The genome of the choanoflagellate Monosiga brevicollis and the origin of metazoans.</title>
        <authorList>
            <consortium name="JGI Sequencing"/>
            <person name="King N."/>
            <person name="Westbrook M.J."/>
            <person name="Young S.L."/>
            <person name="Kuo A."/>
            <person name="Abedin M."/>
            <person name="Chapman J."/>
            <person name="Fairclough S."/>
            <person name="Hellsten U."/>
            <person name="Isogai Y."/>
            <person name="Letunic I."/>
            <person name="Marr M."/>
            <person name="Pincus D."/>
            <person name="Putnam N."/>
            <person name="Rokas A."/>
            <person name="Wright K.J."/>
            <person name="Zuzow R."/>
            <person name="Dirks W."/>
            <person name="Good M."/>
            <person name="Goodstein D."/>
            <person name="Lemons D."/>
            <person name="Li W."/>
            <person name="Lyons J.B."/>
            <person name="Morris A."/>
            <person name="Nichols S."/>
            <person name="Richter D.J."/>
            <person name="Salamov A."/>
            <person name="Bork P."/>
            <person name="Lim W.A."/>
            <person name="Manning G."/>
            <person name="Miller W.T."/>
            <person name="McGinnis W."/>
            <person name="Shapiro H."/>
            <person name="Tjian R."/>
            <person name="Grigoriev I.V."/>
            <person name="Rokhsar D."/>
        </authorList>
    </citation>
    <scope>NUCLEOTIDE SEQUENCE [LARGE SCALE GENOMIC DNA]</scope>
    <source>
        <strain evidence="7">MX1 / ATCC 50154</strain>
    </source>
</reference>
<dbReference type="Pfam" id="PF01513">
    <property type="entry name" value="NAD_kinase"/>
    <property type="match status" value="1"/>
</dbReference>
<dbReference type="Gene3D" id="3.40.50.10330">
    <property type="entry name" value="Probable inorganic polyphosphate/atp-NAD kinase, domain 1"/>
    <property type="match status" value="1"/>
</dbReference>
<dbReference type="eggNOG" id="KOG2178">
    <property type="taxonomic scope" value="Eukaryota"/>
</dbReference>
<dbReference type="PANTHER" id="PTHR20275:SF0">
    <property type="entry name" value="NAD KINASE"/>
    <property type="match status" value="1"/>
</dbReference>
<gene>
    <name evidence="6" type="ORF">MONBRDRAFT_30952</name>
</gene>
<sequence length="297" mass="32889">MAFGFGRGPFVCGGIAMIRTAARRLAAGYSGPHWSGFRTPQPYKRPHFFASSSDKAQEALQELLGTYYNHDLHEADCLVALGGDGHMLTAMHLLLNERLNIPVYGMNRGTVGFLMNNYKAADLFERLQQAQVSHIHPLRMTAYDVHGEQFQAVAINEVSLFRQTRQAAHITVIVDGQERMNSLICDGVLLATPAGSTAYNLSAHGPVVPLGSGLLALTPISPFRPRRWKGALLRSGCEVEFIARNVEKRPVSATADFGEFRHVQRVKISEDVTRRITILCDPALSLDERMLQEQFVS</sequence>
<dbReference type="FunFam" id="2.60.200.30:FF:000031">
    <property type="entry name" value="Blr5515 protein"/>
    <property type="match status" value="1"/>
</dbReference>
<keyword evidence="3" id="KW-0418">Kinase</keyword>
<dbReference type="InterPro" id="IPR017438">
    <property type="entry name" value="ATP-NAD_kinase_N"/>
</dbReference>
<keyword evidence="4" id="KW-0521">NADP</keyword>
<comment type="similarity">
    <text evidence="1">Belongs to the NAD kinase family.</text>
</comment>
<dbReference type="RefSeq" id="XP_001742787.1">
    <property type="nucleotide sequence ID" value="XM_001742735.1"/>
</dbReference>
<dbReference type="KEGG" id="mbr:MONBRDRAFT_30952"/>
<organism evidence="6 7">
    <name type="scientific">Monosiga brevicollis</name>
    <name type="common">Choanoflagellate</name>
    <dbReference type="NCBI Taxonomy" id="81824"/>
    <lineage>
        <taxon>Eukaryota</taxon>
        <taxon>Choanoflagellata</taxon>
        <taxon>Craspedida</taxon>
        <taxon>Salpingoecidae</taxon>
        <taxon>Monosiga</taxon>
    </lineage>
</organism>
<protein>
    <recommendedName>
        <fullName evidence="8">NAD(+) kinase</fullName>
    </recommendedName>
</protein>
<dbReference type="Proteomes" id="UP000001357">
    <property type="component" value="Unassembled WGS sequence"/>
</dbReference>
<dbReference type="InterPro" id="IPR017437">
    <property type="entry name" value="ATP-NAD_kinase_PpnK-typ_C"/>
</dbReference>
<accession>A9UQD2</accession>
<dbReference type="SUPFAM" id="SSF111331">
    <property type="entry name" value="NAD kinase/diacylglycerol kinase-like"/>
    <property type="match status" value="1"/>
</dbReference>
<dbReference type="GO" id="GO:0003951">
    <property type="term" value="F:NAD+ kinase activity"/>
    <property type="evidence" value="ECO:0000318"/>
    <property type="project" value="GO_Central"/>
</dbReference>
<dbReference type="InterPro" id="IPR002504">
    <property type="entry name" value="NADK"/>
</dbReference>
<dbReference type="InParanoid" id="A9UQD2"/>
<dbReference type="STRING" id="81824.A9UQD2"/>
<keyword evidence="7" id="KW-1185">Reference proteome</keyword>
<dbReference type="NCBIfam" id="NF003406">
    <property type="entry name" value="PRK04761.1"/>
    <property type="match status" value="1"/>
</dbReference>
<evidence type="ECO:0000313" key="7">
    <source>
        <dbReference type="Proteomes" id="UP000001357"/>
    </source>
</evidence>
<dbReference type="GO" id="GO:0005739">
    <property type="term" value="C:mitochondrion"/>
    <property type="evidence" value="ECO:0000318"/>
    <property type="project" value="GO_Central"/>
</dbReference>
<dbReference type="EMBL" id="CH991543">
    <property type="protein sequence ID" value="EDQ93025.1"/>
    <property type="molecule type" value="Genomic_DNA"/>
</dbReference>
<dbReference type="Gene3D" id="2.60.200.30">
    <property type="entry name" value="Probable inorganic polyphosphate/atp-NAD kinase, domain 2"/>
    <property type="match status" value="1"/>
</dbReference>
<dbReference type="GO" id="GO:0019674">
    <property type="term" value="P:NAD+ metabolic process"/>
    <property type="evidence" value="ECO:0000318"/>
    <property type="project" value="GO_Central"/>
</dbReference>
<proteinExistence type="inferred from homology"/>
<keyword evidence="2" id="KW-0808">Transferase</keyword>
<evidence type="ECO:0008006" key="8">
    <source>
        <dbReference type="Google" id="ProtNLM"/>
    </source>
</evidence>
<dbReference type="InterPro" id="IPR016064">
    <property type="entry name" value="NAD/diacylglycerol_kinase_sf"/>
</dbReference>